<dbReference type="RefSeq" id="WP_367626747.1">
    <property type="nucleotide sequence ID" value="NZ_JBFNQD010000024.1"/>
</dbReference>
<dbReference type="EMBL" id="JBFNQD010000024">
    <property type="protein sequence ID" value="MEW9310283.1"/>
    <property type="molecule type" value="Genomic_DNA"/>
</dbReference>
<dbReference type="InterPro" id="IPR036259">
    <property type="entry name" value="MFS_trans_sf"/>
</dbReference>
<dbReference type="InterPro" id="IPR011701">
    <property type="entry name" value="MFS"/>
</dbReference>
<feature type="transmembrane region" description="Helical" evidence="4">
    <location>
        <begin position="137"/>
        <end position="159"/>
    </location>
</feature>
<feature type="transmembrane region" description="Helical" evidence="4">
    <location>
        <begin position="171"/>
        <end position="192"/>
    </location>
</feature>
<keyword evidence="3 4" id="KW-0472">Membrane</keyword>
<dbReference type="PANTHER" id="PTHR23523">
    <property type="match status" value="1"/>
</dbReference>
<dbReference type="Proteomes" id="UP001555786">
    <property type="component" value="Unassembled WGS sequence"/>
</dbReference>
<feature type="transmembrane region" description="Helical" evidence="4">
    <location>
        <begin position="50"/>
        <end position="71"/>
    </location>
</feature>
<evidence type="ECO:0000313" key="7">
    <source>
        <dbReference type="Proteomes" id="UP001555786"/>
    </source>
</evidence>
<feature type="transmembrane region" description="Helical" evidence="4">
    <location>
        <begin position="337"/>
        <end position="358"/>
    </location>
</feature>
<dbReference type="Pfam" id="PF07690">
    <property type="entry name" value="MFS_1"/>
    <property type="match status" value="1"/>
</dbReference>
<dbReference type="NCBIfam" id="NF007256">
    <property type="entry name" value="PRK09705.1"/>
    <property type="match status" value="1"/>
</dbReference>
<evidence type="ECO:0000256" key="4">
    <source>
        <dbReference type="SAM" id="Phobius"/>
    </source>
</evidence>
<feature type="transmembrane region" description="Helical" evidence="4">
    <location>
        <begin position="213"/>
        <end position="233"/>
    </location>
</feature>
<feature type="transmembrane region" description="Helical" evidence="4">
    <location>
        <begin position="107"/>
        <end position="125"/>
    </location>
</feature>
<evidence type="ECO:0000256" key="1">
    <source>
        <dbReference type="ARBA" id="ARBA00022692"/>
    </source>
</evidence>
<dbReference type="InterPro" id="IPR052524">
    <property type="entry name" value="MFS_Cyanate_Porter"/>
</dbReference>
<reference evidence="6 7" key="1">
    <citation type="submission" date="2024-07" db="EMBL/GenBank/DDBJ databases">
        <title>Description of Labrys sedimenti sp. nov., isolated from a diclofenac-degrading enrichment culture.</title>
        <authorList>
            <person name="Tancsics A."/>
            <person name="Csepanyi A."/>
        </authorList>
    </citation>
    <scope>NUCLEOTIDE SEQUENCE [LARGE SCALE GENOMIC DNA]</scope>
    <source>
        <strain evidence="6 7">LMG 23578</strain>
    </source>
</reference>
<organism evidence="6 7">
    <name type="scientific">Labrys neptuniae</name>
    <dbReference type="NCBI Taxonomy" id="376174"/>
    <lineage>
        <taxon>Bacteria</taxon>
        <taxon>Pseudomonadati</taxon>
        <taxon>Pseudomonadota</taxon>
        <taxon>Alphaproteobacteria</taxon>
        <taxon>Hyphomicrobiales</taxon>
        <taxon>Xanthobacteraceae</taxon>
        <taxon>Labrys</taxon>
    </lineage>
</organism>
<dbReference type="Gene3D" id="1.20.1250.20">
    <property type="entry name" value="MFS general substrate transporter like domains"/>
    <property type="match status" value="2"/>
</dbReference>
<evidence type="ECO:0000313" key="6">
    <source>
        <dbReference type="EMBL" id="MEW9310283.1"/>
    </source>
</evidence>
<feature type="transmembrane region" description="Helical" evidence="4">
    <location>
        <begin position="278"/>
        <end position="297"/>
    </location>
</feature>
<evidence type="ECO:0000256" key="2">
    <source>
        <dbReference type="ARBA" id="ARBA00022989"/>
    </source>
</evidence>
<feature type="transmembrane region" description="Helical" evidence="4">
    <location>
        <begin position="303"/>
        <end position="325"/>
    </location>
</feature>
<evidence type="ECO:0000256" key="3">
    <source>
        <dbReference type="ARBA" id="ARBA00023136"/>
    </source>
</evidence>
<dbReference type="InterPro" id="IPR020846">
    <property type="entry name" value="MFS_dom"/>
</dbReference>
<dbReference type="PROSITE" id="PS50850">
    <property type="entry name" value="MFS"/>
    <property type="match status" value="1"/>
</dbReference>
<gene>
    <name evidence="6" type="ORF">ABXS05_32395</name>
</gene>
<evidence type="ECO:0000259" key="5">
    <source>
        <dbReference type="PROSITE" id="PS50850"/>
    </source>
</evidence>
<protein>
    <submittedName>
        <fullName evidence="6">Cyanate transporter</fullName>
    </submittedName>
</protein>
<dbReference type="SUPFAM" id="SSF103473">
    <property type="entry name" value="MFS general substrate transporter"/>
    <property type="match status" value="1"/>
</dbReference>
<keyword evidence="2 4" id="KW-1133">Transmembrane helix</keyword>
<feature type="transmembrane region" description="Helical" evidence="4">
    <location>
        <begin position="370"/>
        <end position="387"/>
    </location>
</feature>
<name>A0ABV3PYP6_9HYPH</name>
<keyword evidence="7" id="KW-1185">Reference proteome</keyword>
<keyword evidence="1 4" id="KW-0812">Transmembrane</keyword>
<feature type="domain" description="Major facilitator superfamily (MFS) profile" evidence="5">
    <location>
        <begin position="13"/>
        <end position="392"/>
    </location>
</feature>
<feature type="transmembrane region" description="Helical" evidence="4">
    <location>
        <begin position="245"/>
        <end position="266"/>
    </location>
</feature>
<proteinExistence type="predicted"/>
<accession>A0ABV3PYP6</accession>
<comment type="caution">
    <text evidence="6">The sequence shown here is derived from an EMBL/GenBank/DDBJ whole genome shotgun (WGS) entry which is preliminary data.</text>
</comment>
<sequence>MPRTPPQSSAPSSPLVLLSLVVLIGLNLRPFLTGPGPLIARIEADTGLGYGGIAMLTLLPMLLMGLGAFLVPGLQARIGTRRGMLWALVLLLLGSLLRLWSAGGFSLILTAALCGAGVAFIQAAFPGIIKQGFPHKVAAVTGLYSAMIMGGGAVGAQLTPVLAHGGQDWRFALAWLALPTAAALLLAWRVLADGRTARPDKALVSRLLHRPRSWQLMACFGLVNGGYSSMVAWLAPYMQGRGWGIAQSGSLVAIMAVAQAVAALVLPILASRSHDRRPWLYLTLAMQAAGFCGLAFLPGTMPLLWIALGGAGLGGCFSLSLVTALDHLPRPEEAGALAALMQGGGFLIAGLAPLAMAFLHSWSGSFVEGWLMHLTWVAIAALIATRFDPAGYAAAMGADDRPGIGTDRPLRSTGG</sequence>
<dbReference type="PANTHER" id="PTHR23523:SF1">
    <property type="entry name" value="CYANATE TRANSPORT PROTEIN CYNX"/>
    <property type="match status" value="1"/>
</dbReference>
<feature type="transmembrane region" description="Helical" evidence="4">
    <location>
        <begin position="83"/>
        <end position="101"/>
    </location>
</feature>